<dbReference type="InterPro" id="IPR050639">
    <property type="entry name" value="SSR_resolvase"/>
</dbReference>
<dbReference type="RefSeq" id="WP_285393982.1">
    <property type="nucleotide sequence ID" value="NZ_JASSVS010000025.1"/>
</dbReference>
<dbReference type="PROSITE" id="PS00397">
    <property type="entry name" value="RECOMBINASES_1"/>
    <property type="match status" value="1"/>
</dbReference>
<dbReference type="Gene3D" id="1.10.10.60">
    <property type="entry name" value="Homeodomain-like"/>
    <property type="match status" value="1"/>
</dbReference>
<comment type="caution">
    <text evidence="7">The sequence shown here is derived from an EMBL/GenBank/DDBJ whole genome shotgun (WGS) entry which is preliminary data.</text>
</comment>
<dbReference type="Gene3D" id="3.40.50.1390">
    <property type="entry name" value="Resolvase, N-terminal catalytic domain"/>
    <property type="match status" value="1"/>
</dbReference>
<evidence type="ECO:0000256" key="3">
    <source>
        <dbReference type="ARBA" id="ARBA00023172"/>
    </source>
</evidence>
<dbReference type="CDD" id="cd03768">
    <property type="entry name" value="SR_ResInv"/>
    <property type="match status" value="1"/>
</dbReference>
<evidence type="ECO:0000313" key="8">
    <source>
        <dbReference type="Proteomes" id="UP001227964"/>
    </source>
</evidence>
<evidence type="ECO:0000259" key="6">
    <source>
        <dbReference type="PROSITE" id="PS51736"/>
    </source>
</evidence>
<dbReference type="SUPFAM" id="SSF53041">
    <property type="entry name" value="Resolvase-like"/>
    <property type="match status" value="1"/>
</dbReference>
<name>A0ABT7IIC7_9GAMM</name>
<dbReference type="PANTHER" id="PTHR30461">
    <property type="entry name" value="DNA-INVERTASE FROM LAMBDOID PROPHAGE"/>
    <property type="match status" value="1"/>
</dbReference>
<dbReference type="PROSITE" id="PS51736">
    <property type="entry name" value="RECOMBINASES_3"/>
    <property type="match status" value="1"/>
</dbReference>
<feature type="active site" description="O-(5'-phospho-DNA)-serine intermediate" evidence="4">
    <location>
        <position position="9"/>
    </location>
</feature>
<dbReference type="Pfam" id="PF00239">
    <property type="entry name" value="Resolvase"/>
    <property type="match status" value="1"/>
</dbReference>
<keyword evidence="2" id="KW-0238">DNA-binding</keyword>
<evidence type="ECO:0000256" key="4">
    <source>
        <dbReference type="PROSITE-ProRule" id="PRU10137"/>
    </source>
</evidence>
<dbReference type="PROSITE" id="PS00398">
    <property type="entry name" value="RECOMBINASES_2"/>
    <property type="match status" value="1"/>
</dbReference>
<dbReference type="InterPro" id="IPR006119">
    <property type="entry name" value="Resolv_N"/>
</dbReference>
<keyword evidence="8" id="KW-1185">Reference proteome</keyword>
<evidence type="ECO:0000256" key="2">
    <source>
        <dbReference type="ARBA" id="ARBA00023125"/>
    </source>
</evidence>
<dbReference type="Proteomes" id="UP001227964">
    <property type="component" value="Unassembled WGS sequence"/>
</dbReference>
<dbReference type="EMBL" id="JASSVS010000025">
    <property type="protein sequence ID" value="MDL0433929.1"/>
    <property type="molecule type" value="Genomic_DNA"/>
</dbReference>
<accession>A0ABT7IIC7</accession>
<gene>
    <name evidence="7" type="ORF">QPM17_22570</name>
</gene>
<keyword evidence="1" id="KW-0229">DNA integration</keyword>
<feature type="domain" description="Resolvase/invertase-type recombinase catalytic" evidence="6">
    <location>
        <begin position="1"/>
        <end position="134"/>
    </location>
</feature>
<reference evidence="7 8" key="1">
    <citation type="submission" date="2023-06" db="EMBL/GenBank/DDBJ databases">
        <title>Marinobacter azerbaijanicus a moderately halophilic, isolated from Urmia Lake in Azerbaijan region of Iran.</title>
        <authorList>
            <person name="Sanchez-Porro C."/>
            <person name="Aghdam E.M."/>
            <person name="Saheb S.M."/>
            <person name="Tarhriz V."/>
            <person name="Kazemi E."/>
            <person name="Ammozegar M.A."/>
            <person name="Ventosa A."/>
            <person name="Hejazi M.S."/>
        </authorList>
    </citation>
    <scope>NUCLEOTIDE SEQUENCE [LARGE SCALE GENOMIC DNA]</scope>
    <source>
        <strain evidence="7 8">TBZ242</strain>
    </source>
</reference>
<dbReference type="InterPro" id="IPR036162">
    <property type="entry name" value="Resolvase-like_N_sf"/>
</dbReference>
<dbReference type="SMART" id="SM00857">
    <property type="entry name" value="Resolvase"/>
    <property type="match status" value="1"/>
</dbReference>
<protein>
    <submittedName>
        <fullName evidence="7">Recombinase family protein</fullName>
    </submittedName>
</protein>
<organism evidence="7 8">
    <name type="scientific">Marinobacter azerbaijanicus</name>
    <dbReference type="NCBI Taxonomy" id="3050455"/>
    <lineage>
        <taxon>Bacteria</taxon>
        <taxon>Pseudomonadati</taxon>
        <taxon>Pseudomonadota</taxon>
        <taxon>Gammaproteobacteria</taxon>
        <taxon>Pseudomonadales</taxon>
        <taxon>Marinobacteraceae</taxon>
        <taxon>Marinobacter</taxon>
    </lineage>
</organism>
<dbReference type="PANTHER" id="PTHR30461:SF2">
    <property type="entry name" value="SERINE RECOMBINASE PINE-RELATED"/>
    <property type="match status" value="1"/>
</dbReference>
<keyword evidence="3" id="KW-0233">DNA recombination</keyword>
<feature type="region of interest" description="Disordered" evidence="5">
    <location>
        <begin position="199"/>
        <end position="224"/>
    </location>
</feature>
<evidence type="ECO:0000313" key="7">
    <source>
        <dbReference type="EMBL" id="MDL0433929.1"/>
    </source>
</evidence>
<dbReference type="InterPro" id="IPR006118">
    <property type="entry name" value="Recombinase_CS"/>
</dbReference>
<evidence type="ECO:0000256" key="5">
    <source>
        <dbReference type="SAM" id="MobiDB-lite"/>
    </source>
</evidence>
<proteinExistence type="predicted"/>
<evidence type="ECO:0000256" key="1">
    <source>
        <dbReference type="ARBA" id="ARBA00022908"/>
    </source>
</evidence>
<sequence length="224" mass="24694">MIIGYARVSTQDQNPQLQRDALEEAGCEQVFEERVTGTKRERPELQACLRTLRSGDTLVVWKLDRLARSLKDLVELIHELNERGVGFRSLTEAIDTTSAGGKLVFHIFGALAEFEHSLIRERTLAGLAAARARGRKGGRRPVMSAADVRKAAALLADPEITKAEVAKHFGVSRVTLNASLEREGLAKAVNHPKLEQLLAEGDPDASELGEQRSWQEAPAVRRKV</sequence>